<name>A0ABD3G786_9STRA</name>
<evidence type="ECO:0000313" key="1">
    <source>
        <dbReference type="EMBL" id="KAL3673009.1"/>
    </source>
</evidence>
<proteinExistence type="predicted"/>
<keyword evidence="2" id="KW-1185">Reference proteome</keyword>
<organism evidence="1 2">
    <name type="scientific">Phytophthora oleae</name>
    <dbReference type="NCBI Taxonomy" id="2107226"/>
    <lineage>
        <taxon>Eukaryota</taxon>
        <taxon>Sar</taxon>
        <taxon>Stramenopiles</taxon>
        <taxon>Oomycota</taxon>
        <taxon>Peronosporomycetes</taxon>
        <taxon>Peronosporales</taxon>
        <taxon>Peronosporaceae</taxon>
        <taxon>Phytophthora</taxon>
    </lineage>
</organism>
<evidence type="ECO:0008006" key="3">
    <source>
        <dbReference type="Google" id="ProtNLM"/>
    </source>
</evidence>
<dbReference type="PANTHER" id="PTHR37066">
    <property type="entry name" value="HELICASE-ASSOCIATED"/>
    <property type="match status" value="1"/>
</dbReference>
<evidence type="ECO:0000313" key="2">
    <source>
        <dbReference type="Proteomes" id="UP001632037"/>
    </source>
</evidence>
<gene>
    <name evidence="1" type="ORF">V7S43_002306</name>
</gene>
<protein>
    <recommendedName>
        <fullName evidence="3">Helicase-associated domain-containing protein</fullName>
    </recommendedName>
</protein>
<dbReference type="AlphaFoldDB" id="A0ABD3G786"/>
<accession>A0ABD3G786</accession>
<reference evidence="1 2" key="1">
    <citation type="submission" date="2024-09" db="EMBL/GenBank/DDBJ databases">
        <title>Genome sequencing and assembly of Phytophthora oleae, isolate VK10A, causative agent of rot of olive drupes.</title>
        <authorList>
            <person name="Conti Taguali S."/>
            <person name="Riolo M."/>
            <person name="La Spada F."/>
            <person name="Cacciola S.O."/>
            <person name="Dionisio G."/>
        </authorList>
    </citation>
    <scope>NUCLEOTIDE SEQUENCE [LARGE SCALE GENOMIC DNA]</scope>
    <source>
        <strain evidence="1 2">VK10A</strain>
    </source>
</reference>
<dbReference type="EMBL" id="JBIMZQ010000003">
    <property type="protein sequence ID" value="KAL3673009.1"/>
    <property type="molecule type" value="Genomic_DNA"/>
</dbReference>
<dbReference type="Proteomes" id="UP001632037">
    <property type="component" value="Unassembled WGS sequence"/>
</dbReference>
<comment type="caution">
    <text evidence="1">The sequence shown here is derived from an EMBL/GenBank/DDBJ whole genome shotgun (WGS) entry which is preliminary data.</text>
</comment>
<dbReference type="PANTHER" id="PTHR37066:SF1">
    <property type="entry name" value="LNS2_PITP DOMAIN-CONTAINING PROTEIN"/>
    <property type="match status" value="1"/>
</dbReference>
<sequence>MDFPYDHTQYKWDYFMKPALKLYFELNGHQTSLSTFALSMETRSGQRSCGGFLSESESTTCADETEERYTTQIKEDAVELAEINCCYDSNLAEEQRYRERILLPLQIYLQKFGNLDVPKSFTVPDCPPWPKLAAGSKLGSTIMNIRNRGDYAECIARDPEFKKLGFDWDPFSTELNERIFPASEIYKLENGHCKVPPNFVVPSTISWPEKLHGYNFGSPSSLRQFRLRCSKCRSTNVGRSPHERYHEKVGRACGANAHYIPRAEWPPECSD</sequence>